<accession>A0AC60QGR3</accession>
<proteinExistence type="predicted"/>
<reference evidence="1 2" key="1">
    <citation type="journal article" date="2020" name="Cell">
        <title>Large-Scale Comparative Analyses of Tick Genomes Elucidate Their Genetic Diversity and Vector Capacities.</title>
        <authorList>
            <consortium name="Tick Genome and Microbiome Consortium (TIGMIC)"/>
            <person name="Jia N."/>
            <person name="Wang J."/>
            <person name="Shi W."/>
            <person name="Du L."/>
            <person name="Sun Y."/>
            <person name="Zhan W."/>
            <person name="Jiang J.F."/>
            <person name="Wang Q."/>
            <person name="Zhang B."/>
            <person name="Ji P."/>
            <person name="Bell-Sakyi L."/>
            <person name="Cui X.M."/>
            <person name="Yuan T.T."/>
            <person name="Jiang B.G."/>
            <person name="Yang W.F."/>
            <person name="Lam T.T."/>
            <person name="Chang Q.C."/>
            <person name="Ding S.J."/>
            <person name="Wang X.J."/>
            <person name="Zhu J.G."/>
            <person name="Ruan X.D."/>
            <person name="Zhao L."/>
            <person name="Wei J.T."/>
            <person name="Ye R.Z."/>
            <person name="Que T.C."/>
            <person name="Du C.H."/>
            <person name="Zhou Y.H."/>
            <person name="Cheng J.X."/>
            <person name="Dai P.F."/>
            <person name="Guo W.B."/>
            <person name="Han X.H."/>
            <person name="Huang E.J."/>
            <person name="Li L.F."/>
            <person name="Wei W."/>
            <person name="Gao Y.C."/>
            <person name="Liu J.Z."/>
            <person name="Shao H.Z."/>
            <person name="Wang X."/>
            <person name="Wang C.C."/>
            <person name="Yang T.C."/>
            <person name="Huo Q.B."/>
            <person name="Li W."/>
            <person name="Chen H.Y."/>
            <person name="Chen S.E."/>
            <person name="Zhou L.G."/>
            <person name="Ni X.B."/>
            <person name="Tian J.H."/>
            <person name="Sheng Y."/>
            <person name="Liu T."/>
            <person name="Pan Y.S."/>
            <person name="Xia L.Y."/>
            <person name="Li J."/>
            <person name="Zhao F."/>
            <person name="Cao W.C."/>
        </authorList>
    </citation>
    <scope>NUCLEOTIDE SEQUENCE [LARGE SCALE GENOMIC DNA]</scope>
    <source>
        <strain evidence="1">Iper-2018</strain>
    </source>
</reference>
<evidence type="ECO:0000313" key="2">
    <source>
        <dbReference type="Proteomes" id="UP000805193"/>
    </source>
</evidence>
<comment type="caution">
    <text evidence="1">The sequence shown here is derived from an EMBL/GenBank/DDBJ whole genome shotgun (WGS) entry which is preliminary data.</text>
</comment>
<organism evidence="1 2">
    <name type="scientific">Ixodes persulcatus</name>
    <name type="common">Taiga tick</name>
    <dbReference type="NCBI Taxonomy" id="34615"/>
    <lineage>
        <taxon>Eukaryota</taxon>
        <taxon>Metazoa</taxon>
        <taxon>Ecdysozoa</taxon>
        <taxon>Arthropoda</taxon>
        <taxon>Chelicerata</taxon>
        <taxon>Arachnida</taxon>
        <taxon>Acari</taxon>
        <taxon>Parasitiformes</taxon>
        <taxon>Ixodida</taxon>
        <taxon>Ixodoidea</taxon>
        <taxon>Ixodidae</taxon>
        <taxon>Ixodinae</taxon>
        <taxon>Ixodes</taxon>
    </lineage>
</organism>
<name>A0AC60QGR3_IXOPE</name>
<protein>
    <submittedName>
        <fullName evidence="1">Uncharacterized protein</fullName>
    </submittedName>
</protein>
<gene>
    <name evidence="1" type="ORF">HPB47_019975</name>
</gene>
<dbReference type="EMBL" id="JABSTQ010009064">
    <property type="protein sequence ID" value="KAG0433379.1"/>
    <property type="molecule type" value="Genomic_DNA"/>
</dbReference>
<dbReference type="Proteomes" id="UP000805193">
    <property type="component" value="Unassembled WGS sequence"/>
</dbReference>
<sequence>MAVIWMIVVEQRFEAGSATRNCHEEKKKREATEPTARLSRTESLGPPPPPPSVLLIIRESIITARVDTFVD</sequence>
<evidence type="ECO:0000313" key="1">
    <source>
        <dbReference type="EMBL" id="KAG0433379.1"/>
    </source>
</evidence>
<keyword evidence="2" id="KW-1185">Reference proteome</keyword>
<feature type="non-terminal residue" evidence="1">
    <location>
        <position position="71"/>
    </location>
</feature>